<feature type="region of interest" description="Disordered" evidence="1">
    <location>
        <begin position="973"/>
        <end position="1209"/>
    </location>
</feature>
<feature type="compositionally biased region" description="Low complexity" evidence="1">
    <location>
        <begin position="1033"/>
        <end position="1042"/>
    </location>
</feature>
<dbReference type="Pfam" id="PF08457">
    <property type="entry name" value="Sfi1"/>
    <property type="match status" value="2"/>
</dbReference>
<organism evidence="3 4">
    <name type="scientific">Jaminaea rosea</name>
    <dbReference type="NCBI Taxonomy" id="1569628"/>
    <lineage>
        <taxon>Eukaryota</taxon>
        <taxon>Fungi</taxon>
        <taxon>Dikarya</taxon>
        <taxon>Basidiomycota</taxon>
        <taxon>Ustilaginomycotina</taxon>
        <taxon>Exobasidiomycetes</taxon>
        <taxon>Microstromatales</taxon>
        <taxon>Microstromatales incertae sedis</taxon>
        <taxon>Jaminaea</taxon>
    </lineage>
</organism>
<evidence type="ECO:0000256" key="1">
    <source>
        <dbReference type="SAM" id="MobiDB-lite"/>
    </source>
</evidence>
<dbReference type="Proteomes" id="UP000245884">
    <property type="component" value="Unassembled WGS sequence"/>
</dbReference>
<feature type="region of interest" description="Disordered" evidence="1">
    <location>
        <begin position="131"/>
        <end position="210"/>
    </location>
</feature>
<feature type="compositionally biased region" description="Polar residues" evidence="1">
    <location>
        <begin position="162"/>
        <end position="177"/>
    </location>
</feature>
<dbReference type="GeneID" id="37025717"/>
<dbReference type="EMBL" id="KZ819670">
    <property type="protein sequence ID" value="PWN26873.1"/>
    <property type="molecule type" value="Genomic_DNA"/>
</dbReference>
<gene>
    <name evidence="3" type="ORF">BDZ90DRAFT_193931</name>
</gene>
<feature type="compositionally biased region" description="Acidic residues" evidence="1">
    <location>
        <begin position="178"/>
        <end position="189"/>
    </location>
</feature>
<dbReference type="RefSeq" id="XP_025361485.1">
    <property type="nucleotide sequence ID" value="XM_025503894.1"/>
</dbReference>
<evidence type="ECO:0000313" key="4">
    <source>
        <dbReference type="Proteomes" id="UP000245884"/>
    </source>
</evidence>
<evidence type="ECO:0000313" key="3">
    <source>
        <dbReference type="EMBL" id="PWN26873.1"/>
    </source>
</evidence>
<dbReference type="AlphaFoldDB" id="A0A316USL7"/>
<sequence>MAYNGYRDVITESDSFHTSDTESDLSEVAHLATSHGPALSTTSGGSSSARSITSTFSALDAEDIHFFDELISSLALGDGSFASLKRAYEALRPQDEERDAHRWDLLLSLVRVQGRDWSERWDAVRLSLGMDMRGGDNTAAMDSETTMESDADTVGPAGSDAATITGQWTQEESQSEGSDADQSSDEQEEKETWASGPSTPRNSSQQAASALRARLDVLTQQASQLALDARTPSRPRINGSVALLLDSPSAESPSSSDQDRATQTLAQRRMSAVLSNREPLRAAAQRRAEEGEEVAWSRSNRLAQQHFERRLLAVSLGWWAGQAEERRARMQRVGMARDNLVVGRAWHQWKSLSVDPNDAHCQMALRADEVRLLLTPWRAWRRRVADRREKRWEERKIGLKECYVVVKEGKEQRETRQAWGAWREALADRRSANFRNGHLLGGAFYLWRIKQGVSEQLGGLLRQWNEAHPPERDGERLREIWELWRKRTSLEGTSRAYERLCVQRRALGSWLQAVAEASMKKRRMAQAERQQARATLRAALGQWKRARSSVRQREAKAIAFRQGQDAGLAAQAVQHWKLSSRLSLWSRVREGRQQMAALQAWRSRLQDVTVVLPQRSQALVARRNAFTVSAYFTRWLRALSSHKEDSSLATSHLHQRTRLAFFAQWRKATQSHTLNTERALAARDWFQQRTAFDTLRSRLRNVKRQRLEVQHDNRLIARVLATWRQRSAQQALDRLRVSQVQSRLDEGRTRAALSRWTAAVIERRALVLQVAEVRDERLASLALRKWVTQARRVAELNSLAQSSLDVKRHESARRVLHEWARRYRKHRLVRERGEEAVRDREVGLLRGALERWEDAWRDSSLRENEMAVLQLRQRRVMGQALGKWVERTKPIPALHFHGMRLKIAALRKWKEALPLALDRRRADEAYEGSTLRKAMAFWCEKAKARRGARAAERFGGQAVGKRLRRHSARVTGVRSPFVVRPGRRSLGPSEEGVVEEQRSGSRMAESPRLIANQSPTPSSRSSLHRLRQPPRPASSSSSSSSARRFRPQEDDGEEADPPATLPTFSSTSSTSHDKDRAGLYRSALTGRARSEILRPSSLPPSAPSAISTIAAEEDDDAATRTPLGAARRSRPLSVRSEAGTTTPRATAWAKAMKSAVAASGTPTSAGSARRRGKAGQDEGDRGGEGSAMRRRRGSMDFLEELRRRRREMR</sequence>
<keyword evidence="4" id="KW-1185">Reference proteome</keyword>
<protein>
    <recommendedName>
        <fullName evidence="2">Sfi1 spindle body domain-containing protein</fullName>
    </recommendedName>
</protein>
<feature type="domain" description="Sfi1 spindle body" evidence="2">
    <location>
        <begin position="559"/>
        <end position="825"/>
    </location>
</feature>
<dbReference type="STRING" id="1569628.A0A316USL7"/>
<accession>A0A316USL7</accession>
<feature type="compositionally biased region" description="Basic and acidic residues" evidence="1">
    <location>
        <begin position="1174"/>
        <end position="1183"/>
    </location>
</feature>
<dbReference type="InterPro" id="IPR013665">
    <property type="entry name" value="Sfi1_dom"/>
</dbReference>
<feature type="domain" description="Sfi1 spindle body" evidence="2">
    <location>
        <begin position="845"/>
        <end position="948"/>
    </location>
</feature>
<feature type="compositionally biased region" description="Polar residues" evidence="1">
    <location>
        <begin position="1011"/>
        <end position="1021"/>
    </location>
</feature>
<dbReference type="OrthoDB" id="1933281at2759"/>
<reference evidence="3 4" key="1">
    <citation type="journal article" date="2018" name="Mol. Biol. Evol.">
        <title>Broad Genomic Sampling Reveals a Smut Pathogenic Ancestry of the Fungal Clade Ustilaginomycotina.</title>
        <authorList>
            <person name="Kijpornyongpan T."/>
            <person name="Mondo S.J."/>
            <person name="Barry K."/>
            <person name="Sandor L."/>
            <person name="Lee J."/>
            <person name="Lipzen A."/>
            <person name="Pangilinan J."/>
            <person name="LaButti K."/>
            <person name="Hainaut M."/>
            <person name="Henrissat B."/>
            <person name="Grigoriev I.V."/>
            <person name="Spatafora J.W."/>
            <person name="Aime M.C."/>
        </authorList>
    </citation>
    <scope>NUCLEOTIDE SEQUENCE [LARGE SCALE GENOMIC DNA]</scope>
    <source>
        <strain evidence="3 4">MCA 5214</strain>
    </source>
</reference>
<name>A0A316USL7_9BASI</name>
<evidence type="ECO:0000259" key="2">
    <source>
        <dbReference type="Pfam" id="PF08457"/>
    </source>
</evidence>
<proteinExistence type="predicted"/>
<feature type="compositionally biased region" description="Low complexity" evidence="1">
    <location>
        <begin position="1145"/>
        <end position="1167"/>
    </location>
</feature>